<accession>A0ABW3IQ59</accession>
<keyword evidence="3" id="KW-1185">Reference proteome</keyword>
<dbReference type="Gene3D" id="3.10.100.10">
    <property type="entry name" value="Mannose-Binding Protein A, subunit A"/>
    <property type="match status" value="1"/>
</dbReference>
<evidence type="ECO:0000313" key="2">
    <source>
        <dbReference type="EMBL" id="MFD0980076.1"/>
    </source>
</evidence>
<proteinExistence type="predicted"/>
<name>A0ABW3IQ59_9RHOB</name>
<evidence type="ECO:0000256" key="1">
    <source>
        <dbReference type="SAM" id="SignalP"/>
    </source>
</evidence>
<feature type="chain" id="PRO_5047030002" description="C-type lectin domain-containing protein" evidence="1">
    <location>
        <begin position="20"/>
        <end position="288"/>
    </location>
</feature>
<evidence type="ECO:0000313" key="3">
    <source>
        <dbReference type="Proteomes" id="UP001597108"/>
    </source>
</evidence>
<protein>
    <recommendedName>
        <fullName evidence="4">C-type lectin domain-containing protein</fullName>
    </recommendedName>
</protein>
<dbReference type="Proteomes" id="UP001597108">
    <property type="component" value="Unassembled WGS sequence"/>
</dbReference>
<organism evidence="2 3">
    <name type="scientific">Tropicimonas aquimaris</name>
    <dbReference type="NCBI Taxonomy" id="914152"/>
    <lineage>
        <taxon>Bacteria</taxon>
        <taxon>Pseudomonadati</taxon>
        <taxon>Pseudomonadota</taxon>
        <taxon>Alphaproteobacteria</taxon>
        <taxon>Rhodobacterales</taxon>
        <taxon>Roseobacteraceae</taxon>
        <taxon>Tropicimonas</taxon>
    </lineage>
</organism>
<evidence type="ECO:0008006" key="4">
    <source>
        <dbReference type="Google" id="ProtNLM"/>
    </source>
</evidence>
<dbReference type="EMBL" id="JBHTJT010000012">
    <property type="protein sequence ID" value="MFD0980076.1"/>
    <property type="molecule type" value="Genomic_DNA"/>
</dbReference>
<gene>
    <name evidence="2" type="ORF">ACFQ2S_10485</name>
</gene>
<dbReference type="RefSeq" id="WP_386074411.1">
    <property type="nucleotide sequence ID" value="NZ_JBHTJT010000012.1"/>
</dbReference>
<reference evidence="3" key="1">
    <citation type="journal article" date="2019" name="Int. J. Syst. Evol. Microbiol.">
        <title>The Global Catalogue of Microorganisms (GCM) 10K type strain sequencing project: providing services to taxonomists for standard genome sequencing and annotation.</title>
        <authorList>
            <consortium name="The Broad Institute Genomics Platform"/>
            <consortium name="The Broad Institute Genome Sequencing Center for Infectious Disease"/>
            <person name="Wu L."/>
            <person name="Ma J."/>
        </authorList>
    </citation>
    <scope>NUCLEOTIDE SEQUENCE [LARGE SCALE GENOMIC DNA]</scope>
    <source>
        <strain evidence="3">CCUG 60524</strain>
    </source>
</reference>
<keyword evidence="1" id="KW-0732">Signal</keyword>
<comment type="caution">
    <text evidence="2">The sequence shown here is derived from an EMBL/GenBank/DDBJ whole genome shotgun (WGS) entry which is preliminary data.</text>
</comment>
<dbReference type="InterPro" id="IPR016187">
    <property type="entry name" value="CTDL_fold"/>
</dbReference>
<sequence length="288" mass="31723">MTRKQVLIALAVTTASVSATVALEAAAQDYTPAEGFYDLSDMPETGMFPQGGLKPGEGKIAGGPPPASDVAVKEVTVGPATFAVNYPIFDDFAALPDDVVYTREVIHSFERPEGDTHYYEVVLVESMNVSWVQAAILAESEGGYLASLTSPEENAFVFGLVDDDKYFWQFPDDYTPDSHYRIKIGPFLGGVRVSDTEDSFDGWQWLSGEPWDYSNWAQNLDDGVIDRDPRNNTQPNGAGKQNVMGFGELNVPVPTWGDYWDTVSQYGERGMPSGYNMGFVIEYDEMPE</sequence>
<dbReference type="InterPro" id="IPR016186">
    <property type="entry name" value="C-type_lectin-like/link_sf"/>
</dbReference>
<feature type="signal peptide" evidence="1">
    <location>
        <begin position="1"/>
        <end position="19"/>
    </location>
</feature>
<dbReference type="SUPFAM" id="SSF56436">
    <property type="entry name" value="C-type lectin-like"/>
    <property type="match status" value="1"/>
</dbReference>